<dbReference type="EMBL" id="ML995498">
    <property type="protein sequence ID" value="KAF2138135.1"/>
    <property type="molecule type" value="Genomic_DNA"/>
</dbReference>
<organism evidence="2 3">
    <name type="scientific">Aplosporella prunicola CBS 121167</name>
    <dbReference type="NCBI Taxonomy" id="1176127"/>
    <lineage>
        <taxon>Eukaryota</taxon>
        <taxon>Fungi</taxon>
        <taxon>Dikarya</taxon>
        <taxon>Ascomycota</taxon>
        <taxon>Pezizomycotina</taxon>
        <taxon>Dothideomycetes</taxon>
        <taxon>Dothideomycetes incertae sedis</taxon>
        <taxon>Botryosphaeriales</taxon>
        <taxon>Aplosporellaceae</taxon>
        <taxon>Aplosporella</taxon>
    </lineage>
</organism>
<keyword evidence="1" id="KW-0812">Transmembrane</keyword>
<gene>
    <name evidence="2" type="ORF">K452DRAFT_95647</name>
</gene>
<keyword evidence="3" id="KW-1185">Reference proteome</keyword>
<feature type="transmembrane region" description="Helical" evidence="1">
    <location>
        <begin position="44"/>
        <end position="64"/>
    </location>
</feature>
<dbReference type="AlphaFoldDB" id="A0A6A6B4E4"/>
<proteinExistence type="predicted"/>
<evidence type="ECO:0000313" key="3">
    <source>
        <dbReference type="Proteomes" id="UP000799438"/>
    </source>
</evidence>
<dbReference type="Proteomes" id="UP000799438">
    <property type="component" value="Unassembled WGS sequence"/>
</dbReference>
<dbReference type="GeneID" id="54304861"/>
<evidence type="ECO:0000256" key="1">
    <source>
        <dbReference type="SAM" id="Phobius"/>
    </source>
</evidence>
<reference evidence="2" key="1">
    <citation type="journal article" date="2020" name="Stud. Mycol.">
        <title>101 Dothideomycetes genomes: a test case for predicting lifestyles and emergence of pathogens.</title>
        <authorList>
            <person name="Haridas S."/>
            <person name="Albert R."/>
            <person name="Binder M."/>
            <person name="Bloem J."/>
            <person name="Labutti K."/>
            <person name="Salamov A."/>
            <person name="Andreopoulos B."/>
            <person name="Baker S."/>
            <person name="Barry K."/>
            <person name="Bills G."/>
            <person name="Bluhm B."/>
            <person name="Cannon C."/>
            <person name="Castanera R."/>
            <person name="Culley D."/>
            <person name="Daum C."/>
            <person name="Ezra D."/>
            <person name="Gonzalez J."/>
            <person name="Henrissat B."/>
            <person name="Kuo A."/>
            <person name="Liang C."/>
            <person name="Lipzen A."/>
            <person name="Lutzoni F."/>
            <person name="Magnuson J."/>
            <person name="Mondo S."/>
            <person name="Nolan M."/>
            <person name="Ohm R."/>
            <person name="Pangilinan J."/>
            <person name="Park H.-J."/>
            <person name="Ramirez L."/>
            <person name="Alfaro M."/>
            <person name="Sun H."/>
            <person name="Tritt A."/>
            <person name="Yoshinaga Y."/>
            <person name="Zwiers L.-H."/>
            <person name="Turgeon B."/>
            <person name="Goodwin S."/>
            <person name="Spatafora J."/>
            <person name="Crous P."/>
            <person name="Grigoriev I."/>
        </authorList>
    </citation>
    <scope>NUCLEOTIDE SEQUENCE</scope>
    <source>
        <strain evidence="2">CBS 121167</strain>
    </source>
</reference>
<evidence type="ECO:0000313" key="2">
    <source>
        <dbReference type="EMBL" id="KAF2138135.1"/>
    </source>
</evidence>
<name>A0A6A6B4E4_9PEZI</name>
<sequence>MKNTIYLSNHTTILLTNSFTAYPSYQLYILRHNTHNHQTKPKELARYIIFYLIVCLPFFFRLLIRLLSRPLSAPHHSQAKPSQSRHHKPRRQQAICYLKAI</sequence>
<dbReference type="RefSeq" id="XP_033393848.1">
    <property type="nucleotide sequence ID" value="XM_033547354.1"/>
</dbReference>
<keyword evidence="1" id="KW-1133">Transmembrane helix</keyword>
<protein>
    <submittedName>
        <fullName evidence="2">Uncharacterized protein</fullName>
    </submittedName>
</protein>
<keyword evidence="1" id="KW-0472">Membrane</keyword>
<accession>A0A6A6B4E4</accession>